<accession>A0A5Q2MRJ7</accession>
<feature type="domain" description="AMP-dependent synthetase/ligase" evidence="3">
    <location>
        <begin position="7"/>
        <end position="365"/>
    </location>
</feature>
<dbReference type="InterPro" id="IPR042099">
    <property type="entry name" value="ANL_N_sf"/>
</dbReference>
<name>A0A5Q2MRJ7_9ACTN</name>
<dbReference type="InterPro" id="IPR025110">
    <property type="entry name" value="AMP-bd_C"/>
</dbReference>
<dbReference type="EMBL" id="CP045737">
    <property type="protein sequence ID" value="QGG43240.1"/>
    <property type="molecule type" value="Genomic_DNA"/>
</dbReference>
<evidence type="ECO:0000256" key="1">
    <source>
        <dbReference type="ARBA" id="ARBA00006432"/>
    </source>
</evidence>
<feature type="domain" description="AMP-binding enzyme C-terminal" evidence="4">
    <location>
        <begin position="416"/>
        <end position="492"/>
    </location>
</feature>
<dbReference type="Gene3D" id="3.40.50.12780">
    <property type="entry name" value="N-terminal domain of ligase-like"/>
    <property type="match status" value="1"/>
</dbReference>
<dbReference type="SUPFAM" id="SSF56801">
    <property type="entry name" value="Acetyl-CoA synthetase-like"/>
    <property type="match status" value="1"/>
</dbReference>
<protein>
    <submittedName>
        <fullName evidence="5">AMP-binding protein</fullName>
    </submittedName>
</protein>
<dbReference type="FunFam" id="3.30.300.30:FF:000008">
    <property type="entry name" value="2,3-dihydroxybenzoate-AMP ligase"/>
    <property type="match status" value="1"/>
</dbReference>
<dbReference type="Gene3D" id="3.30.300.30">
    <property type="match status" value="1"/>
</dbReference>
<dbReference type="Pfam" id="PF00501">
    <property type="entry name" value="AMP-binding"/>
    <property type="match status" value="1"/>
</dbReference>
<evidence type="ECO:0000259" key="4">
    <source>
        <dbReference type="Pfam" id="PF13193"/>
    </source>
</evidence>
<gene>
    <name evidence="5" type="ORF">GEV26_09565</name>
</gene>
<dbReference type="GO" id="GO:0006631">
    <property type="term" value="P:fatty acid metabolic process"/>
    <property type="evidence" value="ECO:0007669"/>
    <property type="project" value="TreeGrafter"/>
</dbReference>
<proteinExistence type="inferred from homology"/>
<sequence length="504" mass="53244">MDGAAQFGATRFVVASEVRPHATTVGELVEEAKLAAGALQGLGVGAGDVVAVQLPNWYEGAVLQTAAALVGAVVLPIVQIYARREVEFIVRESRARVLVIPGEWRGRYYPDMLPAMGSLPDLEQVVVIADNVPAGALSWDDLLGPLAKPWSMPVLDPRSIAMLVYTSGTTADPKGVQHSHESLLAEVWSDSSASASAAEASTLAVFPSGHVAGLLGLLRVLVKGAPTVTMDVWDIATAARLIDEHRVTFTSGAPVHLSGLLDAKDNGEAALETLKEFLVGGASVSPSLIERADRAGVVAYRCYGSSEHPTVTVGRLEDSLDRRANTDGPPIAGNELRIVDDNGVDVAPGEAGNIVTRGAELFVGYRDTSLDAEAFLEGGWFITGDIGTLDQEGYLTVTDRKKDIIVRGGENISSKEVEDVLATHPDVADVAVVGAPDERLGERVAAFVIVRDGKSLELSDLAAHCAAAGIAKAKTPELVRIVQELPRTAAGKIRKVDLRNELRR</sequence>
<evidence type="ECO:0000313" key="5">
    <source>
        <dbReference type="EMBL" id="QGG43240.1"/>
    </source>
</evidence>
<dbReference type="KEGG" id="aef:GEV26_09565"/>
<evidence type="ECO:0000259" key="3">
    <source>
        <dbReference type="Pfam" id="PF00501"/>
    </source>
</evidence>
<evidence type="ECO:0000313" key="6">
    <source>
        <dbReference type="Proteomes" id="UP000392064"/>
    </source>
</evidence>
<dbReference type="InterPro" id="IPR045851">
    <property type="entry name" value="AMP-bd_C_sf"/>
</dbReference>
<dbReference type="InterPro" id="IPR000873">
    <property type="entry name" value="AMP-dep_synth/lig_dom"/>
</dbReference>
<keyword evidence="2" id="KW-0436">Ligase</keyword>
<dbReference type="Pfam" id="PF13193">
    <property type="entry name" value="AMP-binding_C"/>
    <property type="match status" value="1"/>
</dbReference>
<dbReference type="GO" id="GO:0031956">
    <property type="term" value="F:medium-chain fatty acid-CoA ligase activity"/>
    <property type="evidence" value="ECO:0007669"/>
    <property type="project" value="TreeGrafter"/>
</dbReference>
<dbReference type="Proteomes" id="UP000392064">
    <property type="component" value="Chromosome"/>
</dbReference>
<reference evidence="5 6" key="1">
    <citation type="submission" date="2019-11" db="EMBL/GenBank/DDBJ databases">
        <authorList>
            <person name="Li J."/>
        </authorList>
    </citation>
    <scope>NUCLEOTIDE SEQUENCE [LARGE SCALE GENOMIC DNA]</scope>
    <source>
        <strain evidence="5 6">MF47</strain>
    </source>
</reference>
<dbReference type="AlphaFoldDB" id="A0A5Q2MRJ7"/>
<dbReference type="PANTHER" id="PTHR43201">
    <property type="entry name" value="ACYL-COA SYNTHETASE"/>
    <property type="match status" value="1"/>
</dbReference>
<keyword evidence="6" id="KW-1185">Reference proteome</keyword>
<comment type="similarity">
    <text evidence="1">Belongs to the ATP-dependent AMP-binding enzyme family.</text>
</comment>
<dbReference type="PANTHER" id="PTHR43201:SF5">
    <property type="entry name" value="MEDIUM-CHAIN ACYL-COA LIGASE ACSF2, MITOCHONDRIAL"/>
    <property type="match status" value="1"/>
</dbReference>
<organism evidence="5 6">
    <name type="scientific">Aeromicrobium yanjiei</name>
    <dbReference type="NCBI Taxonomy" id="2662028"/>
    <lineage>
        <taxon>Bacteria</taxon>
        <taxon>Bacillati</taxon>
        <taxon>Actinomycetota</taxon>
        <taxon>Actinomycetes</taxon>
        <taxon>Propionibacteriales</taxon>
        <taxon>Nocardioidaceae</taxon>
        <taxon>Aeromicrobium</taxon>
    </lineage>
</organism>
<evidence type="ECO:0000256" key="2">
    <source>
        <dbReference type="ARBA" id="ARBA00022598"/>
    </source>
</evidence>